<dbReference type="Proteomes" id="UP001172673">
    <property type="component" value="Unassembled WGS sequence"/>
</dbReference>
<keyword evidence="4" id="KW-1133">Transmembrane helix</keyword>
<dbReference type="GO" id="GO:0008081">
    <property type="term" value="F:phosphoric diester hydrolase activity"/>
    <property type="evidence" value="ECO:0007669"/>
    <property type="project" value="InterPro"/>
</dbReference>
<dbReference type="PANTHER" id="PTHR31571:SF1">
    <property type="entry name" value="ALTERED INHERITANCE OF MITOCHONDRIA PROTEIN 6"/>
    <property type="match status" value="1"/>
</dbReference>
<name>A0AA38WXE2_9EURO</name>
<dbReference type="InterPro" id="IPR051236">
    <property type="entry name" value="HAT_RTT109-like"/>
</dbReference>
<evidence type="ECO:0000256" key="3">
    <source>
        <dbReference type="SAM" id="MobiDB-lite"/>
    </source>
</evidence>
<feature type="compositionally biased region" description="Polar residues" evidence="3">
    <location>
        <begin position="369"/>
        <end position="386"/>
    </location>
</feature>
<feature type="transmembrane region" description="Helical" evidence="4">
    <location>
        <begin position="129"/>
        <end position="157"/>
    </location>
</feature>
<protein>
    <recommendedName>
        <fullName evidence="2">Altered inheritance of mitochondria protein 6</fullName>
    </recommendedName>
</protein>
<dbReference type="SUPFAM" id="SSF51695">
    <property type="entry name" value="PLC-like phosphodiesterases"/>
    <property type="match status" value="1"/>
</dbReference>
<evidence type="ECO:0000256" key="4">
    <source>
        <dbReference type="SAM" id="Phobius"/>
    </source>
</evidence>
<sequence>MPQTSPFRPFRNIRRNSLENNESSDESERVPFLTQEQTFLKCPTLEDGAFGAAAAAADDAFKGPAVTCLETSPSFDALTSKSSPRWRCTDAIPSLRRLLDRRHSSVHKEHITEGSSSFRSLPTTPLRRVVRLLAFALMLLGVLEFIALTSGLFLSFFPDDVDNELDDLMGPGRMSGEELGHWPTDFSADIHPVACHSHNDYWRKEPLFSALEVGCTGVEADVWLYDQELYVGHRTSSLTPERTLRNLYINPLVKILDAQNPQTSFHPSLDIPRNGVFDTNPSQTLVLLIDFKNEGHRIWPYVVEQLGPLRERKMLSYYNGTSVVEGPITVIVTGNAPWDEVVANPTYRDLFFDAPLDLMGKLPDLAENSPDTQDGSLTKRVSNQGQGRSGAAPSDPAMYSPANSYYASVSFKRAVGWPWRGSLSRKQIETMRKQIAGAHARGLKVRYWSVPSWPRGMRNYLWRTLVKEGVDFLNVDDLKAATTGDWNWEKKRAGAAHALYNNDATSSDHALHYLTDHNDNVLTETYYFIIPPLGTFFLFLYTAIFLFGWLSPRHYLCEHYRIHTISVGLGPCAAKELCQQMMLIPCIKRAARTTFGVGQSRWAQVVAVTELVVMFAVWPLTYRRTQQDARTCAEWLSGT</sequence>
<feature type="region of interest" description="Disordered" evidence="3">
    <location>
        <begin position="1"/>
        <end position="30"/>
    </location>
</feature>
<dbReference type="PANTHER" id="PTHR31571">
    <property type="entry name" value="ALTERED INHERITANCE OF MITOCHONDRIA PROTEIN 6"/>
    <property type="match status" value="1"/>
</dbReference>
<keyword evidence="6" id="KW-1185">Reference proteome</keyword>
<proteinExistence type="inferred from homology"/>
<dbReference type="GO" id="GO:0006629">
    <property type="term" value="P:lipid metabolic process"/>
    <property type="evidence" value="ECO:0007669"/>
    <property type="project" value="InterPro"/>
</dbReference>
<evidence type="ECO:0000256" key="2">
    <source>
        <dbReference type="ARBA" id="ARBA00014286"/>
    </source>
</evidence>
<dbReference type="EMBL" id="JAPDRK010000024">
    <property type="protein sequence ID" value="KAJ9602903.1"/>
    <property type="molecule type" value="Genomic_DNA"/>
</dbReference>
<organism evidence="5 6">
    <name type="scientific">Cladophialophora chaetospira</name>
    <dbReference type="NCBI Taxonomy" id="386627"/>
    <lineage>
        <taxon>Eukaryota</taxon>
        <taxon>Fungi</taxon>
        <taxon>Dikarya</taxon>
        <taxon>Ascomycota</taxon>
        <taxon>Pezizomycotina</taxon>
        <taxon>Eurotiomycetes</taxon>
        <taxon>Chaetothyriomycetidae</taxon>
        <taxon>Chaetothyriales</taxon>
        <taxon>Herpotrichiellaceae</taxon>
        <taxon>Cladophialophora</taxon>
    </lineage>
</organism>
<feature type="transmembrane region" description="Helical" evidence="4">
    <location>
        <begin position="526"/>
        <end position="550"/>
    </location>
</feature>
<evidence type="ECO:0000256" key="1">
    <source>
        <dbReference type="ARBA" id="ARBA00008858"/>
    </source>
</evidence>
<accession>A0AA38WXE2</accession>
<gene>
    <name evidence="5" type="primary">AIM6_3</name>
    <name evidence="5" type="ORF">H2200_012683</name>
</gene>
<comment type="similarity">
    <text evidence="1">Belongs to the AIM6 family.</text>
</comment>
<keyword evidence="4" id="KW-0472">Membrane</keyword>
<feature type="region of interest" description="Disordered" evidence="3">
    <location>
        <begin position="363"/>
        <end position="396"/>
    </location>
</feature>
<dbReference type="CDD" id="cd08577">
    <property type="entry name" value="PI-PLCc_GDPD_SF_unchar3"/>
    <property type="match status" value="1"/>
</dbReference>
<keyword evidence="4" id="KW-0812">Transmembrane</keyword>
<dbReference type="InterPro" id="IPR017946">
    <property type="entry name" value="PLC-like_Pdiesterase_TIM-brl"/>
</dbReference>
<evidence type="ECO:0000313" key="6">
    <source>
        <dbReference type="Proteomes" id="UP001172673"/>
    </source>
</evidence>
<evidence type="ECO:0000313" key="5">
    <source>
        <dbReference type="EMBL" id="KAJ9602903.1"/>
    </source>
</evidence>
<dbReference type="AlphaFoldDB" id="A0AA38WXE2"/>
<comment type="caution">
    <text evidence="5">The sequence shown here is derived from an EMBL/GenBank/DDBJ whole genome shotgun (WGS) entry which is preliminary data.</text>
</comment>
<reference evidence="5" key="1">
    <citation type="submission" date="2022-10" db="EMBL/GenBank/DDBJ databases">
        <title>Culturing micro-colonial fungi from biological soil crusts in the Mojave desert and describing Neophaeococcomyces mojavensis, and introducing the new genera and species Taxawa tesnikishii.</title>
        <authorList>
            <person name="Kurbessoian T."/>
            <person name="Stajich J.E."/>
        </authorList>
    </citation>
    <scope>NUCLEOTIDE SEQUENCE</scope>
    <source>
        <strain evidence="5">TK_41</strain>
    </source>
</reference>
<dbReference type="InterPro" id="IPR039559">
    <property type="entry name" value="AIM6_PI-PLC-like_dom"/>
</dbReference>